<sequence>MPLNIIQTSDEESDIASASDYEIVHPPSRPASWETYHDPYDSEGEYVAPPRARSQRRRSSVSSEERKLRKLKREEQELKEQLRLVRQADEKEAVFRGGPAAAPSRVPYQNPRGGFEEVPAHAPPPSGPPPPPLGYHGGHHSSGGVPESRSVHHSAAGRRSPHVPVYAAAPGPVYELDSDGPARRSGRHSSISPPARRRNSTSPPTARVAYSRPPDAAQPSRHTQYINPHEGRPPAPPAAPVDPYAHRPPPSQGPAPGAPRARMSGPPRPSPDHSAPPTRSGSYYREADGEGVPAYSPREDREYRATGSRPRVPPSDEAPGGGYRYVHAPPQPRPYDASSDGLYRVSPSVYGHPDPLRSRPPPPPGRVSGGSSGEVPVYRAPAPLPTPLKLRDPTGHVFSFPYTQCKKWNVSYLPSSPKNIK</sequence>
<dbReference type="InParanoid" id="A0A5J5F4P9"/>
<keyword evidence="3" id="KW-1185">Reference proteome</keyword>
<proteinExistence type="predicted"/>
<name>A0A5J5F4P9_9PEZI</name>
<feature type="compositionally biased region" description="Pro residues" evidence="1">
    <location>
        <begin position="233"/>
        <end position="257"/>
    </location>
</feature>
<feature type="region of interest" description="Disordered" evidence="1">
    <location>
        <begin position="1"/>
        <end position="392"/>
    </location>
</feature>
<evidence type="ECO:0000313" key="2">
    <source>
        <dbReference type="EMBL" id="KAA8911310.1"/>
    </source>
</evidence>
<dbReference type="EMBL" id="VXIS01000037">
    <property type="protein sequence ID" value="KAA8911310.1"/>
    <property type="molecule type" value="Genomic_DNA"/>
</dbReference>
<comment type="caution">
    <text evidence="2">The sequence shown here is derived from an EMBL/GenBank/DDBJ whole genome shotgun (WGS) entry which is preliminary data.</text>
</comment>
<feature type="compositionally biased region" description="Basic and acidic residues" evidence="1">
    <location>
        <begin position="63"/>
        <end position="94"/>
    </location>
</feature>
<feature type="compositionally biased region" description="Basic residues" evidence="1">
    <location>
        <begin position="151"/>
        <end position="161"/>
    </location>
</feature>
<feature type="compositionally biased region" description="Pro residues" evidence="1">
    <location>
        <begin position="121"/>
        <end position="133"/>
    </location>
</feature>
<evidence type="ECO:0000313" key="3">
    <source>
        <dbReference type="Proteomes" id="UP000326924"/>
    </source>
</evidence>
<reference evidence="2 3" key="1">
    <citation type="submission" date="2019-09" db="EMBL/GenBank/DDBJ databases">
        <title>Draft genome of the ectomycorrhizal ascomycete Sphaerosporella brunnea.</title>
        <authorList>
            <consortium name="DOE Joint Genome Institute"/>
            <person name="Benucci G.M."/>
            <person name="Marozzi G."/>
            <person name="Antonielli L."/>
            <person name="Sanchez S."/>
            <person name="Marco P."/>
            <person name="Wang X."/>
            <person name="Falini L.B."/>
            <person name="Barry K."/>
            <person name="Haridas S."/>
            <person name="Lipzen A."/>
            <person name="Labutti K."/>
            <person name="Grigoriev I.V."/>
            <person name="Murat C."/>
            <person name="Martin F."/>
            <person name="Albertini E."/>
            <person name="Donnini D."/>
            <person name="Bonito G."/>
        </authorList>
    </citation>
    <scope>NUCLEOTIDE SEQUENCE [LARGE SCALE GENOMIC DNA]</scope>
    <source>
        <strain evidence="2 3">Sb_GMNB300</strain>
    </source>
</reference>
<accession>A0A5J5F4P9</accession>
<protein>
    <submittedName>
        <fullName evidence="2">Uncharacterized protein</fullName>
    </submittedName>
</protein>
<organism evidence="2 3">
    <name type="scientific">Sphaerosporella brunnea</name>
    <dbReference type="NCBI Taxonomy" id="1250544"/>
    <lineage>
        <taxon>Eukaryota</taxon>
        <taxon>Fungi</taxon>
        <taxon>Dikarya</taxon>
        <taxon>Ascomycota</taxon>
        <taxon>Pezizomycotina</taxon>
        <taxon>Pezizomycetes</taxon>
        <taxon>Pezizales</taxon>
        <taxon>Pyronemataceae</taxon>
        <taxon>Sphaerosporella</taxon>
    </lineage>
</organism>
<dbReference type="AlphaFoldDB" id="A0A5J5F4P9"/>
<dbReference type="OrthoDB" id="10309093at2759"/>
<dbReference type="Proteomes" id="UP000326924">
    <property type="component" value="Unassembled WGS sequence"/>
</dbReference>
<evidence type="ECO:0000256" key="1">
    <source>
        <dbReference type="SAM" id="MobiDB-lite"/>
    </source>
</evidence>
<gene>
    <name evidence="2" type="ORF">FN846DRAFT_936291</name>
</gene>